<accession>A0A381NZT8</accession>
<dbReference type="InterPro" id="IPR012784">
    <property type="entry name" value="DksA_RNA_pol-bd"/>
</dbReference>
<feature type="region of interest" description="Disordered" evidence="4">
    <location>
        <begin position="1"/>
        <end position="86"/>
    </location>
</feature>
<protein>
    <submittedName>
        <fullName evidence="7">Uncharacterized protein</fullName>
    </submittedName>
</protein>
<dbReference type="Gene3D" id="1.20.120.910">
    <property type="entry name" value="DksA, coiled-coil domain"/>
    <property type="match status" value="1"/>
</dbReference>
<evidence type="ECO:0000313" key="7">
    <source>
        <dbReference type="EMBL" id="SUZ60141.1"/>
    </source>
</evidence>
<dbReference type="SUPFAM" id="SSF57716">
    <property type="entry name" value="Glucocorticoid receptor-like (DNA-binding domain)"/>
    <property type="match status" value="1"/>
</dbReference>
<evidence type="ECO:0000259" key="5">
    <source>
        <dbReference type="Pfam" id="PF01258"/>
    </source>
</evidence>
<feature type="compositionally biased region" description="Low complexity" evidence="4">
    <location>
        <begin position="46"/>
        <end position="55"/>
    </location>
</feature>
<keyword evidence="3" id="KW-0862">Zinc</keyword>
<gene>
    <name evidence="7" type="ORF">METZ01_LOCUS12995</name>
</gene>
<feature type="domain" description="Zinc finger DksA/TraR C4-type" evidence="5">
    <location>
        <begin position="191"/>
        <end position="224"/>
    </location>
</feature>
<evidence type="ECO:0000256" key="3">
    <source>
        <dbReference type="ARBA" id="ARBA00022833"/>
    </source>
</evidence>
<dbReference type="PANTHER" id="PTHR33823:SF2">
    <property type="entry name" value="RNA POLYMERASE-BINDING TRANSCRIPTION FACTOR DKSA"/>
    <property type="match status" value="1"/>
</dbReference>
<dbReference type="InterPro" id="IPR037187">
    <property type="entry name" value="DnaK_N"/>
</dbReference>
<dbReference type="GO" id="GO:0008270">
    <property type="term" value="F:zinc ion binding"/>
    <property type="evidence" value="ECO:0007669"/>
    <property type="project" value="UniProtKB-KW"/>
</dbReference>
<evidence type="ECO:0000256" key="4">
    <source>
        <dbReference type="SAM" id="MobiDB-lite"/>
    </source>
</evidence>
<name>A0A381NZT8_9ZZZZ</name>
<dbReference type="Pfam" id="PF01258">
    <property type="entry name" value="zf-dskA_traR"/>
    <property type="match status" value="1"/>
</dbReference>
<feature type="compositionally biased region" description="Low complexity" evidence="4">
    <location>
        <begin position="1"/>
        <end position="10"/>
    </location>
</feature>
<organism evidence="7">
    <name type="scientific">marine metagenome</name>
    <dbReference type="NCBI Taxonomy" id="408172"/>
    <lineage>
        <taxon>unclassified sequences</taxon>
        <taxon>metagenomes</taxon>
        <taxon>ecological metagenomes</taxon>
    </lineage>
</organism>
<sequence>MPAKKSSAAKSKSKPIKPKAKRDATSRSGSKTTSTRRTEDNKSKTGKTAKTSSPSQTGSGRKTKTANPRAKPKTKKSVAKKARISTKVLQHNPLDSPFRNFSPYVPASNEAYMSARQLKHFHQILIEWRQDLMGEVDRTMILMQDEATNFPDPTDRAAQEEEFSIELKTRDRERKLIKKIDQTLERIEIEDYGYCDTCGVEVGLRRLEARPTANQCIDCKSRDELRERQLHG</sequence>
<dbReference type="SUPFAM" id="SSF109635">
    <property type="entry name" value="DnaK suppressor protein DksA, alpha-hairpin domain"/>
    <property type="match status" value="1"/>
</dbReference>
<dbReference type="EMBL" id="UINC01000721">
    <property type="protein sequence ID" value="SUZ60141.1"/>
    <property type="molecule type" value="Genomic_DNA"/>
</dbReference>
<dbReference type="AlphaFoldDB" id="A0A381NZT8"/>
<dbReference type="InterPro" id="IPR048489">
    <property type="entry name" value="DksA_N"/>
</dbReference>
<dbReference type="PANTHER" id="PTHR33823">
    <property type="entry name" value="RNA POLYMERASE-BINDING TRANSCRIPTION FACTOR DKSA-RELATED"/>
    <property type="match status" value="1"/>
</dbReference>
<dbReference type="PROSITE" id="PS51128">
    <property type="entry name" value="ZF_DKSA_2"/>
    <property type="match status" value="1"/>
</dbReference>
<evidence type="ECO:0000259" key="6">
    <source>
        <dbReference type="Pfam" id="PF21157"/>
    </source>
</evidence>
<keyword evidence="1" id="KW-0479">Metal-binding</keyword>
<evidence type="ECO:0000256" key="1">
    <source>
        <dbReference type="ARBA" id="ARBA00022723"/>
    </source>
</evidence>
<feature type="domain" description="DnaK suppressor protein DksA N-terminal" evidence="6">
    <location>
        <begin position="117"/>
        <end position="187"/>
    </location>
</feature>
<dbReference type="Pfam" id="PF21157">
    <property type="entry name" value="DksA_N"/>
    <property type="match status" value="1"/>
</dbReference>
<dbReference type="NCBIfam" id="TIGR02420">
    <property type="entry name" value="dksA"/>
    <property type="match status" value="1"/>
</dbReference>
<feature type="compositionally biased region" description="Low complexity" evidence="4">
    <location>
        <begin position="26"/>
        <end position="35"/>
    </location>
</feature>
<evidence type="ECO:0000256" key="2">
    <source>
        <dbReference type="ARBA" id="ARBA00022771"/>
    </source>
</evidence>
<keyword evidence="2" id="KW-0863">Zinc-finger</keyword>
<proteinExistence type="inferred from homology"/>
<dbReference type="InterPro" id="IPR000962">
    <property type="entry name" value="Znf_DskA_TraR"/>
</dbReference>
<reference evidence="7" key="1">
    <citation type="submission" date="2018-05" db="EMBL/GenBank/DDBJ databases">
        <authorList>
            <person name="Lanie J.A."/>
            <person name="Ng W.-L."/>
            <person name="Kazmierczak K.M."/>
            <person name="Andrzejewski T.M."/>
            <person name="Davidsen T.M."/>
            <person name="Wayne K.J."/>
            <person name="Tettelin H."/>
            <person name="Glass J.I."/>
            <person name="Rusch D."/>
            <person name="Podicherti R."/>
            <person name="Tsui H.-C.T."/>
            <person name="Winkler M.E."/>
        </authorList>
    </citation>
    <scope>NUCLEOTIDE SEQUENCE</scope>
</reference>
<dbReference type="HAMAP" id="MF_00926">
    <property type="entry name" value="DksA"/>
    <property type="match status" value="1"/>
</dbReference>
<feature type="compositionally biased region" description="Basic residues" evidence="4">
    <location>
        <begin position="70"/>
        <end position="84"/>
    </location>
</feature>
<feature type="compositionally biased region" description="Basic residues" evidence="4">
    <location>
        <begin position="11"/>
        <end position="20"/>
    </location>
</feature>